<gene>
    <name evidence="1" type="ORF">CEN46_02990</name>
</gene>
<organism evidence="1 2">
    <name type="scientific">Fischerella thermalis CCMEE 5318</name>
    <dbReference type="NCBI Taxonomy" id="2019666"/>
    <lineage>
        <taxon>Bacteria</taxon>
        <taxon>Bacillati</taxon>
        <taxon>Cyanobacteriota</taxon>
        <taxon>Cyanophyceae</taxon>
        <taxon>Nostocales</taxon>
        <taxon>Hapalosiphonaceae</taxon>
        <taxon>Fischerella</taxon>
    </lineage>
</organism>
<protein>
    <recommendedName>
        <fullName evidence="3">Low-complexity protein</fullName>
    </recommendedName>
</protein>
<proteinExistence type="predicted"/>
<name>A0A2N6LMV1_9CYAN</name>
<comment type="caution">
    <text evidence="1">The sequence shown here is derived from an EMBL/GenBank/DDBJ whole genome shotgun (WGS) entry which is preliminary data.</text>
</comment>
<dbReference type="Proteomes" id="UP000235081">
    <property type="component" value="Unassembled WGS sequence"/>
</dbReference>
<dbReference type="Gene3D" id="2.160.20.80">
    <property type="entry name" value="E3 ubiquitin-protein ligase SopA"/>
    <property type="match status" value="1"/>
</dbReference>
<evidence type="ECO:0008006" key="3">
    <source>
        <dbReference type="Google" id="ProtNLM"/>
    </source>
</evidence>
<evidence type="ECO:0000313" key="2">
    <source>
        <dbReference type="Proteomes" id="UP000235081"/>
    </source>
</evidence>
<dbReference type="AlphaFoldDB" id="A0A2N6LMV1"/>
<reference evidence="1 2" key="1">
    <citation type="submission" date="2017-07" db="EMBL/GenBank/DDBJ databases">
        <title>Genomes of Fischerella (Mastigocladus) sp. strains.</title>
        <authorList>
            <person name="Miller S.R."/>
        </authorList>
    </citation>
    <scope>NUCLEOTIDE SEQUENCE [LARGE SCALE GENOMIC DNA]</scope>
    <source>
        <strain evidence="1 2">CCMEE 5318</strain>
    </source>
</reference>
<dbReference type="SUPFAM" id="SSF141571">
    <property type="entry name" value="Pentapeptide repeat-like"/>
    <property type="match status" value="1"/>
</dbReference>
<dbReference type="PANTHER" id="PTHR14136:SF17">
    <property type="entry name" value="BTB_POZ DOMAIN-CONTAINING PROTEIN KCTD9"/>
    <property type="match status" value="1"/>
</dbReference>
<dbReference type="RefSeq" id="WP_102180383.1">
    <property type="nucleotide sequence ID" value="NZ_NMQE01000078.1"/>
</dbReference>
<dbReference type="InterPro" id="IPR051082">
    <property type="entry name" value="Pentapeptide-BTB/POZ_domain"/>
</dbReference>
<dbReference type="EMBL" id="NMQE01000078">
    <property type="protein sequence ID" value="PMB26743.1"/>
    <property type="molecule type" value="Genomic_DNA"/>
</dbReference>
<sequence>MRKITVEELLRKYAVGERDFTGIEIVEFRIRDLLEINLSGSDFRYANIQKLVRYTEGIKLNLSCANLRGLNLEYAHFEHANLQKADLSYTDMWCAALHSADLTGTDLSGAKLHEAVFYNANLSRANLSGAHLLDTHFDYANLTGANFRYARKVNFGNAYLQDTIMSDGSVINISKKMS</sequence>
<accession>A0A2N6LMV1</accession>
<dbReference type="InterPro" id="IPR001646">
    <property type="entry name" value="5peptide_repeat"/>
</dbReference>
<evidence type="ECO:0000313" key="1">
    <source>
        <dbReference type="EMBL" id="PMB26743.1"/>
    </source>
</evidence>
<dbReference type="PANTHER" id="PTHR14136">
    <property type="entry name" value="BTB_POZ DOMAIN-CONTAINING PROTEIN KCTD9"/>
    <property type="match status" value="1"/>
</dbReference>
<dbReference type="Pfam" id="PF00805">
    <property type="entry name" value="Pentapeptide"/>
    <property type="match status" value="2"/>
</dbReference>